<dbReference type="AlphaFoldDB" id="A0A2T4ADK6"/>
<reference evidence="1 2" key="1">
    <citation type="submission" date="2016-07" db="EMBL/GenBank/DDBJ databases">
        <title>Multiple horizontal gene transfer events from other fungi enriched the ability of initially mycotrophic Trichoderma (Ascomycota) to feed on dead plant biomass.</title>
        <authorList>
            <consortium name="DOE Joint Genome Institute"/>
            <person name="Aerts A."/>
            <person name="Atanasova L."/>
            <person name="Chenthamara K."/>
            <person name="Zhang J."/>
            <person name="Grujic M."/>
            <person name="Henrissat B."/>
            <person name="Kuo A."/>
            <person name="Salamov A."/>
            <person name="Lipzen A."/>
            <person name="Labutti K."/>
            <person name="Barry K."/>
            <person name="Miao Y."/>
            <person name="Rahimi M.J."/>
            <person name="Shen Q."/>
            <person name="Grigoriev I.V."/>
            <person name="Kubicek C.P."/>
            <person name="Druzhinina I.S."/>
        </authorList>
    </citation>
    <scope>NUCLEOTIDE SEQUENCE [LARGE SCALE GENOMIC DNA]</scope>
    <source>
        <strain evidence="1 2">CBS 226.95</strain>
    </source>
</reference>
<name>A0A2T4ADK6_TRIHA</name>
<proteinExistence type="predicted"/>
<gene>
    <name evidence="1" type="ORF">M431DRAFT_508524</name>
</gene>
<dbReference type="GeneID" id="36627689"/>
<evidence type="ECO:0000313" key="1">
    <source>
        <dbReference type="EMBL" id="PTB55112.1"/>
    </source>
</evidence>
<accession>A0A2T4ADK6</accession>
<dbReference type="Proteomes" id="UP000241690">
    <property type="component" value="Unassembled WGS sequence"/>
</dbReference>
<evidence type="ECO:0000313" key="2">
    <source>
        <dbReference type="Proteomes" id="UP000241690"/>
    </source>
</evidence>
<organism evidence="1 2">
    <name type="scientific">Trichoderma harzianum CBS 226.95</name>
    <dbReference type="NCBI Taxonomy" id="983964"/>
    <lineage>
        <taxon>Eukaryota</taxon>
        <taxon>Fungi</taxon>
        <taxon>Dikarya</taxon>
        <taxon>Ascomycota</taxon>
        <taxon>Pezizomycotina</taxon>
        <taxon>Sordariomycetes</taxon>
        <taxon>Hypocreomycetidae</taxon>
        <taxon>Hypocreales</taxon>
        <taxon>Hypocreaceae</taxon>
        <taxon>Trichoderma</taxon>
    </lineage>
</organism>
<keyword evidence="2" id="KW-1185">Reference proteome</keyword>
<protein>
    <submittedName>
        <fullName evidence="1">Uncharacterized protein</fullName>
    </submittedName>
</protein>
<dbReference type="RefSeq" id="XP_024774789.1">
    <property type="nucleotide sequence ID" value="XM_024919120.1"/>
</dbReference>
<dbReference type="PROSITE" id="PS51257">
    <property type="entry name" value="PROKAR_LIPOPROTEIN"/>
    <property type="match status" value="1"/>
</dbReference>
<dbReference type="EMBL" id="KZ679680">
    <property type="protein sequence ID" value="PTB55112.1"/>
    <property type="molecule type" value="Genomic_DNA"/>
</dbReference>
<sequence>MQNIITKLHLSMPSNRKFMAISIVSILGCLRVNELDFKLLLSRYPDLNLKSGSS</sequence>